<organism evidence="1">
    <name type="scientific">Blastocystis hominis</name>
    <dbReference type="NCBI Taxonomy" id="12968"/>
    <lineage>
        <taxon>Eukaryota</taxon>
        <taxon>Sar</taxon>
        <taxon>Stramenopiles</taxon>
        <taxon>Bigyra</taxon>
        <taxon>Opalozoa</taxon>
        <taxon>Opalinata</taxon>
        <taxon>Blastocystidae</taxon>
        <taxon>Blastocystis</taxon>
    </lineage>
</organism>
<evidence type="ECO:0000313" key="1">
    <source>
        <dbReference type="EMBL" id="CBK22786.2"/>
    </source>
</evidence>
<evidence type="ECO:0000313" key="2">
    <source>
        <dbReference type="Proteomes" id="UP000008312"/>
    </source>
</evidence>
<sequence length="294" mass="34314">MHSFPLYRRVHEISVIDDDGWIPLLHSERGVNMELTESTPIFLSKEVFADQRRQHFIRNLFRWYISHMPPPLSSSLLLSHSYFESVLAQYSLDSAQQELSLQLSKGYLQFPQFRNDLRFFLNYIDCHLRQGRLQEAERVTRGTLAQIDHLGSNAQRYLPSVVYRLVRILLVNQAILVPTQVEGRVEMVQLWPIETVAQIVEEMKRFLLNDVSRDSDTLERKLAYLMSIESDRLKATEFAEASGERALIKDSFRGVLCVWRHRSAFDDRRVCKSRASRTSGFKRTDFPFPIEFGG</sequence>
<reference evidence="1" key="1">
    <citation type="submission" date="2010-02" db="EMBL/GenBank/DDBJ databases">
        <title>Sequencing and annotation of the Blastocystis hominis genome.</title>
        <authorList>
            <person name="Wincker P."/>
        </authorList>
    </citation>
    <scope>NUCLEOTIDE SEQUENCE</scope>
    <source>
        <strain evidence="1">Singapore isolate B</strain>
    </source>
</reference>
<gene>
    <name evidence="1" type="ORF">GSBLH_T00002378001</name>
</gene>
<name>D8M3Z7_BLAHO</name>
<keyword evidence="2" id="KW-1185">Reference proteome</keyword>
<dbReference type="Proteomes" id="UP000008312">
    <property type="component" value="Unassembled WGS sequence"/>
</dbReference>
<proteinExistence type="predicted"/>
<dbReference type="RefSeq" id="XP_012896834.1">
    <property type="nucleotide sequence ID" value="XM_013041380.1"/>
</dbReference>
<dbReference type="EMBL" id="FN668651">
    <property type="protein sequence ID" value="CBK22786.2"/>
    <property type="molecule type" value="Genomic_DNA"/>
</dbReference>
<dbReference type="AlphaFoldDB" id="D8M3Z7"/>
<dbReference type="GeneID" id="24919553"/>
<accession>D8M3Z7</accession>
<dbReference type="InParanoid" id="D8M3Z7"/>
<protein>
    <submittedName>
        <fullName evidence="1">Uncharacterized protein</fullName>
    </submittedName>
</protein>